<dbReference type="Pfam" id="PF01575">
    <property type="entry name" value="MaoC_dehydratas"/>
    <property type="match status" value="1"/>
</dbReference>
<accession>A0A7M7FZ67</accession>
<dbReference type="EnsemblMetazoa" id="XM_001120760">
    <property type="protein sequence ID" value="XP_001120760"/>
    <property type="gene ID" value="LOC724856"/>
</dbReference>
<dbReference type="Gene3D" id="1.25.10.10">
    <property type="entry name" value="Leucine-rich Repeat Variant"/>
    <property type="match status" value="1"/>
</dbReference>
<accession>A0A8B6XEA1</accession>
<dbReference type="OrthoDB" id="201709at2759"/>
<organism evidence="2">
    <name type="scientific">Apis mellifera</name>
    <name type="common">Honeybee</name>
    <dbReference type="NCBI Taxonomy" id="7460"/>
    <lineage>
        <taxon>Eukaryota</taxon>
        <taxon>Metazoa</taxon>
        <taxon>Ecdysozoa</taxon>
        <taxon>Arthropoda</taxon>
        <taxon>Hexapoda</taxon>
        <taxon>Insecta</taxon>
        <taxon>Pterygota</taxon>
        <taxon>Neoptera</taxon>
        <taxon>Endopterygota</taxon>
        <taxon>Hymenoptera</taxon>
        <taxon>Apocrita</taxon>
        <taxon>Aculeata</taxon>
        <taxon>Apoidea</taxon>
        <taxon>Anthophila</taxon>
        <taxon>Apidae</taxon>
        <taxon>Apis</taxon>
    </lineage>
</organism>
<dbReference type="CDD" id="cd03449">
    <property type="entry name" value="R_hydratase"/>
    <property type="match status" value="1"/>
</dbReference>
<name>A0A7M7FZ67_APIME</name>
<dbReference type="InterPro" id="IPR016024">
    <property type="entry name" value="ARM-type_fold"/>
</dbReference>
<evidence type="ECO:0000313" key="2">
    <source>
        <dbReference type="EnsemblMetazoa" id="XP_001120760"/>
    </source>
</evidence>
<reference evidence="4" key="2">
    <citation type="submission" date="2025-04" db="UniProtKB">
        <authorList>
            <consortium name="RefSeq"/>
        </authorList>
    </citation>
    <scope>IDENTIFICATION</scope>
    <source>
        <strain evidence="4">DH4</strain>
        <tissue evidence="4">Whole body</tissue>
    </source>
</reference>
<keyword evidence="3" id="KW-1185">Reference proteome</keyword>
<proteinExistence type="predicted"/>
<dbReference type="Proteomes" id="UP000005203">
    <property type="component" value="Linkage group LG5"/>
</dbReference>
<dbReference type="GeneID" id="724856"/>
<dbReference type="PANTHER" id="PTHR46263">
    <property type="entry name" value="ARMADILLO REPEAT-CONTAINING PROTEIN 7"/>
    <property type="match status" value="1"/>
</dbReference>
<dbReference type="RefSeq" id="XP_001120760.2">
    <property type="nucleotide sequence ID" value="XM_001120760.5"/>
</dbReference>
<dbReference type="InterPro" id="IPR011989">
    <property type="entry name" value="ARM-like"/>
</dbReference>
<dbReference type="AlphaFoldDB" id="A0A7M7FZ67"/>
<dbReference type="PANTHER" id="PTHR46263:SF1">
    <property type="entry name" value="ARMADILLO REPEAT-CONTAINING PROTEIN 7"/>
    <property type="match status" value="1"/>
</dbReference>
<dbReference type="KEGG" id="ame:724856"/>
<evidence type="ECO:0000313" key="3">
    <source>
        <dbReference type="Proteomes" id="UP000005203"/>
    </source>
</evidence>
<evidence type="ECO:0000259" key="1">
    <source>
        <dbReference type="Pfam" id="PF01575"/>
    </source>
</evidence>
<sequence>MFTNKEQLIKRTGKNSIGRYDFLKLLATEFKTTKSKDAKEQVLANLANFAYDPINYGYIRQLKIIDLFLHTLSEDNLKLIRFAVGGICNVCVDPINKLYILRNQGIQLLTSLLSLQDEDIILSVITTLIFLINPDSKNEVTTELIEKISHLSNCKNKHILKTLKAGNEISVIKTVTKDDILNFAKLTGDYNPIHFEVSNHLVHGALLNGLVSGILGTKIPGPGTIVVEQNFKFPAPCYAGDIIEIKVQIVSIRKIMKCEYICIANGEKIVLKGNAKLIKKSIFNTESSIGCICGIFLTGEFKKDNKESLEGNPALIHGLPGVFPCTPIGNKICISKCLDTIIKYLPNSSKILCSSIERDCYKEKAYLFIKNCKSGWINTNLSAGREYCCKDGRPYKCPAF</sequence>
<gene>
    <name evidence="4" type="primary">LOC724856</name>
</gene>
<dbReference type="SUPFAM" id="SSF48371">
    <property type="entry name" value="ARM repeat"/>
    <property type="match status" value="1"/>
</dbReference>
<dbReference type="Gene3D" id="3.10.129.10">
    <property type="entry name" value="Hotdog Thioesterase"/>
    <property type="match status" value="1"/>
</dbReference>
<reference evidence="2" key="1">
    <citation type="submission" date="2021-01" db="UniProtKB">
        <authorList>
            <consortium name="EnsemblMetazoa"/>
        </authorList>
    </citation>
    <scope>IDENTIFICATION</scope>
    <source>
        <strain evidence="2">DH4</strain>
    </source>
</reference>
<feature type="domain" description="MaoC-like" evidence="1">
    <location>
        <begin position="173"/>
        <end position="255"/>
    </location>
</feature>
<dbReference type="InterPro" id="IPR042462">
    <property type="entry name" value="ARMC7"/>
</dbReference>
<dbReference type="InterPro" id="IPR002539">
    <property type="entry name" value="MaoC-like_dom"/>
</dbReference>
<evidence type="ECO:0000313" key="4">
    <source>
        <dbReference type="RefSeq" id="XP_001120760.2"/>
    </source>
</evidence>
<dbReference type="InterPro" id="IPR029069">
    <property type="entry name" value="HotDog_dom_sf"/>
</dbReference>
<dbReference type="GO" id="GO:0018812">
    <property type="term" value="F:3-hydroxyacyl-CoA dehydratase activity"/>
    <property type="evidence" value="ECO:0007669"/>
    <property type="project" value="UniProtKB-ARBA"/>
</dbReference>
<protein>
    <submittedName>
        <fullName evidence="4">Uncharacterized protein LOC724856</fullName>
    </submittedName>
</protein>
<dbReference type="SUPFAM" id="SSF54637">
    <property type="entry name" value="Thioesterase/thiol ester dehydrase-isomerase"/>
    <property type="match status" value="1"/>
</dbReference>